<feature type="transmembrane region" description="Helical" evidence="10">
    <location>
        <begin position="406"/>
        <end position="426"/>
    </location>
</feature>
<dbReference type="EMBL" id="KM111525">
    <property type="protein sequence ID" value="AIN37089.1"/>
    <property type="molecule type" value="Genomic_DNA"/>
</dbReference>
<feature type="transmembrane region" description="Helical" evidence="10">
    <location>
        <begin position="290"/>
        <end position="311"/>
    </location>
</feature>
<dbReference type="GO" id="GO:0008137">
    <property type="term" value="F:NADH dehydrogenase (ubiquinone) activity"/>
    <property type="evidence" value="ECO:0007669"/>
    <property type="project" value="UniProtKB-UniRule"/>
</dbReference>
<sequence>MGFKKFDWYSWGVVIVMGSFGGVILMSLSFLASGLLGLYSVEFGSLFVFDSVSFYLSVLSLFLASSLVAVSGGLSMMSCSMLSVSVVSSVLCYSCVNGLAFWVFYEMSILPLLLLLIAESPYSERFIASWYLLGYVVVSSLPMLLCILYIGGVCGSYDFQSWPEGFGLSGGFLVYMILSVMFITKIPLPPFHVWLPIVHAEASSPVSMCLSGYIMKLGLLGVCRFSYCLLADYVFSGGYVLISLCFAILFFFSASRELDGKRWLAFLSLSHIVIVSLCFSVCSYENVLLSFLYCLGHGLSAGVTFLLLWMIYDVSGTRNWVMLKGSISSSLLLRCLAVACVSSAASIPPTINFFSEVMILSEGGFVSMLFAYMVSLYLFVGGLVPLFLVGCLLSRHYSISFGCGHVLSYIGGVWFLVGWCFLLFLVF</sequence>
<comment type="function">
    <text evidence="10">Core subunit of the mitochondrial membrane respiratory chain NADH dehydrogenase (Complex I) which catalyzes electron transfer from NADH through the respiratory chain, using ubiquinone as an electron acceptor. Essential for the catalytic activity and assembly of complex I.</text>
</comment>
<dbReference type="GO" id="GO:0042773">
    <property type="term" value="P:ATP synthesis coupled electron transport"/>
    <property type="evidence" value="ECO:0007669"/>
    <property type="project" value="InterPro"/>
</dbReference>
<accession>A0A088MSS6</accession>
<comment type="subcellular location">
    <subcellularLocation>
        <location evidence="1">Cell membrane</location>
        <topology evidence="1">Multi-pass membrane protein</topology>
    </subcellularLocation>
    <subcellularLocation>
        <location evidence="10">Mitochondrion membrane</location>
        <topology evidence="10">Multi-pass membrane protein</topology>
    </subcellularLocation>
</comment>
<dbReference type="GO" id="GO:0031966">
    <property type="term" value="C:mitochondrial membrane"/>
    <property type="evidence" value="ECO:0007669"/>
    <property type="project" value="UniProtKB-SubCell"/>
</dbReference>
<evidence type="ECO:0000259" key="11">
    <source>
        <dbReference type="Pfam" id="PF00361"/>
    </source>
</evidence>
<dbReference type="InterPro" id="IPR050586">
    <property type="entry name" value="CPA3_Na-H_Antiporter_D"/>
</dbReference>
<feature type="transmembrane region" description="Helical" evidence="10">
    <location>
        <begin position="172"/>
        <end position="195"/>
    </location>
</feature>
<evidence type="ECO:0000256" key="10">
    <source>
        <dbReference type="RuleBase" id="RU003297"/>
    </source>
</evidence>
<dbReference type="InterPro" id="IPR001750">
    <property type="entry name" value="ND/Mrp_TM"/>
</dbReference>
<evidence type="ECO:0000256" key="1">
    <source>
        <dbReference type="ARBA" id="ARBA00004651"/>
    </source>
</evidence>
<feature type="domain" description="NADH:quinone oxidoreductase/Mrp antiporter transmembrane" evidence="11">
    <location>
        <begin position="99"/>
        <end position="375"/>
    </location>
</feature>
<dbReference type="Pfam" id="PF00361">
    <property type="entry name" value="Proton_antipo_M"/>
    <property type="match status" value="1"/>
</dbReference>
<protein>
    <recommendedName>
        <fullName evidence="4 10">NADH-ubiquinone oxidoreductase chain 4</fullName>
        <ecNumber evidence="3 10">7.1.1.2</ecNumber>
    </recommendedName>
</protein>
<evidence type="ECO:0000256" key="6">
    <source>
        <dbReference type="ARBA" id="ARBA00022692"/>
    </source>
</evidence>
<feature type="transmembrane region" description="Helical" evidence="10">
    <location>
        <begin position="77"/>
        <end position="96"/>
    </location>
</feature>
<evidence type="ECO:0000256" key="3">
    <source>
        <dbReference type="ARBA" id="ARBA00012944"/>
    </source>
</evidence>
<keyword evidence="10" id="KW-0679">Respiratory chain</keyword>
<comment type="catalytic activity">
    <reaction evidence="9 10">
        <text>a ubiquinone + NADH + 5 H(+)(in) = a ubiquinol + NAD(+) + 4 H(+)(out)</text>
        <dbReference type="Rhea" id="RHEA:29091"/>
        <dbReference type="Rhea" id="RHEA-COMP:9565"/>
        <dbReference type="Rhea" id="RHEA-COMP:9566"/>
        <dbReference type="ChEBI" id="CHEBI:15378"/>
        <dbReference type="ChEBI" id="CHEBI:16389"/>
        <dbReference type="ChEBI" id="CHEBI:17976"/>
        <dbReference type="ChEBI" id="CHEBI:57540"/>
        <dbReference type="ChEBI" id="CHEBI:57945"/>
        <dbReference type="EC" id="7.1.1.2"/>
    </reaction>
</comment>
<feature type="transmembrane region" description="Helical" evidence="10">
    <location>
        <begin position="331"/>
        <end position="349"/>
    </location>
</feature>
<evidence type="ECO:0000256" key="8">
    <source>
        <dbReference type="ARBA" id="ARBA00023136"/>
    </source>
</evidence>
<evidence type="ECO:0000256" key="5">
    <source>
        <dbReference type="ARBA" id="ARBA00022475"/>
    </source>
</evidence>
<organism evidence="12">
    <name type="scientific">Hypoderaeum sp. Hubei-2014</name>
    <dbReference type="NCBI Taxonomy" id="1537992"/>
    <lineage>
        <taxon>Eukaryota</taxon>
        <taxon>Metazoa</taxon>
        <taxon>Spiralia</taxon>
        <taxon>Lophotrochozoa</taxon>
        <taxon>Platyhelminthes</taxon>
        <taxon>Trematoda</taxon>
        <taxon>Digenea</taxon>
        <taxon>Plagiorchiida</taxon>
        <taxon>Echinostomata</taxon>
        <taxon>Echinostomatoidea</taxon>
        <taxon>Echinostomatidae</taxon>
        <taxon>Hypoderaeum</taxon>
    </lineage>
</organism>
<evidence type="ECO:0000313" key="12">
    <source>
        <dbReference type="EMBL" id="AIN37089.1"/>
    </source>
</evidence>
<dbReference type="InterPro" id="IPR003918">
    <property type="entry name" value="NADH_UbQ_OxRdtase"/>
</dbReference>
<feature type="transmembrane region" description="Helical" evidence="10">
    <location>
        <begin position="369"/>
        <end position="394"/>
    </location>
</feature>
<dbReference type="PANTHER" id="PTHR42703:SF1">
    <property type="entry name" value="NA(+)_H(+) ANTIPORTER SUBUNIT D1"/>
    <property type="match status" value="1"/>
</dbReference>
<dbReference type="AlphaFoldDB" id="A0A088MSS6"/>
<feature type="transmembrane region" description="Helical" evidence="10">
    <location>
        <begin position="130"/>
        <end position="152"/>
    </location>
</feature>
<comment type="similarity">
    <text evidence="2 10">Belongs to the complex I subunit 4 family.</text>
</comment>
<name>A0A088MSS6_9TREM</name>
<keyword evidence="10" id="KW-0813">Transport</keyword>
<feature type="transmembrane region" description="Helical" evidence="10">
    <location>
        <begin position="12"/>
        <end position="32"/>
    </location>
</feature>
<keyword evidence="7 10" id="KW-1133">Transmembrane helix</keyword>
<dbReference type="PANTHER" id="PTHR42703">
    <property type="entry name" value="NADH DEHYDROGENASE"/>
    <property type="match status" value="1"/>
</dbReference>
<feature type="transmembrane region" description="Helical" evidence="10">
    <location>
        <begin position="233"/>
        <end position="252"/>
    </location>
</feature>
<evidence type="ECO:0000256" key="9">
    <source>
        <dbReference type="ARBA" id="ARBA00049551"/>
    </source>
</evidence>
<evidence type="ECO:0000256" key="7">
    <source>
        <dbReference type="ARBA" id="ARBA00022989"/>
    </source>
</evidence>
<evidence type="ECO:0000256" key="2">
    <source>
        <dbReference type="ARBA" id="ARBA00009025"/>
    </source>
</evidence>
<reference evidence="12" key="1">
    <citation type="journal article" date="2015" name="Parasit. Vectors">
        <title>Mitochondrial genome of Hypoderaeum conoideum - comparison with selected trematodes.</title>
        <authorList>
            <person name="Yang X."/>
            <person name="Gasser R.B."/>
            <person name="Koehler A.V."/>
            <person name="Wang L."/>
            <person name="Zhu K."/>
            <person name="Chen L."/>
            <person name="Feng H."/>
            <person name="Hu M."/>
            <person name="Fang R."/>
        </authorList>
    </citation>
    <scope>NUCLEOTIDE SEQUENCE</scope>
    <source>
        <strain evidence="12">Hubei-2014</strain>
    </source>
</reference>
<keyword evidence="10" id="KW-0249">Electron transport</keyword>
<feature type="transmembrane region" description="Helical" evidence="10">
    <location>
        <begin position="264"/>
        <end position="284"/>
    </location>
</feature>
<keyword evidence="10" id="KW-0830">Ubiquinone</keyword>
<keyword evidence="10 12" id="KW-0496">Mitochondrion</keyword>
<keyword evidence="6 10" id="KW-0812">Transmembrane</keyword>
<keyword evidence="10" id="KW-0520">NAD</keyword>
<dbReference type="PRINTS" id="PR01437">
    <property type="entry name" value="NUOXDRDTASE4"/>
</dbReference>
<geneLocation type="mitochondrion" evidence="12"/>
<proteinExistence type="inferred from homology"/>
<feature type="transmembrane region" description="Helical" evidence="10">
    <location>
        <begin position="52"/>
        <end position="70"/>
    </location>
</feature>
<gene>
    <name evidence="12" type="primary">nad4</name>
</gene>
<keyword evidence="5" id="KW-1003">Cell membrane</keyword>
<dbReference type="EC" id="7.1.1.2" evidence="3 10"/>
<evidence type="ECO:0000256" key="4">
    <source>
        <dbReference type="ARBA" id="ARBA00021006"/>
    </source>
</evidence>
<keyword evidence="8 10" id="KW-0472">Membrane</keyword>
<dbReference type="GO" id="GO:0005886">
    <property type="term" value="C:plasma membrane"/>
    <property type="evidence" value="ECO:0007669"/>
    <property type="project" value="UniProtKB-SubCell"/>
</dbReference>